<evidence type="ECO:0000313" key="3">
    <source>
        <dbReference type="Proteomes" id="UP000478052"/>
    </source>
</evidence>
<evidence type="ECO:0000313" key="2">
    <source>
        <dbReference type="EMBL" id="KAF0757700.1"/>
    </source>
</evidence>
<sequence>MLSANEITTAVTTYCEELGSLDNETRARMPPEKITNRTLRNQGSKNNLKEPRYLDDCIIEGDWTLTNDGLRLLLKDSIEDQFEDRVIIFATDEGLKHLTEAETWMFDGNFALAPSIFQQLYVIRVKIHDLCITTGLNRPIGISQPERPNKQKDIISNNF</sequence>
<organism evidence="2 3">
    <name type="scientific">Aphis craccivora</name>
    <name type="common">Cowpea aphid</name>
    <dbReference type="NCBI Taxonomy" id="307492"/>
    <lineage>
        <taxon>Eukaryota</taxon>
        <taxon>Metazoa</taxon>
        <taxon>Ecdysozoa</taxon>
        <taxon>Arthropoda</taxon>
        <taxon>Hexapoda</taxon>
        <taxon>Insecta</taxon>
        <taxon>Pterygota</taxon>
        <taxon>Neoptera</taxon>
        <taxon>Paraneoptera</taxon>
        <taxon>Hemiptera</taxon>
        <taxon>Sternorrhyncha</taxon>
        <taxon>Aphidomorpha</taxon>
        <taxon>Aphidoidea</taxon>
        <taxon>Aphididae</taxon>
        <taxon>Aphidini</taxon>
        <taxon>Aphis</taxon>
        <taxon>Aphis</taxon>
    </lineage>
</organism>
<dbReference type="Proteomes" id="UP000478052">
    <property type="component" value="Unassembled WGS sequence"/>
</dbReference>
<protein>
    <submittedName>
        <fullName evidence="2">Uncharacterized protein</fullName>
    </submittedName>
</protein>
<name>A0A6G0YKL9_APHCR</name>
<feature type="compositionally biased region" description="Polar residues" evidence="1">
    <location>
        <begin position="36"/>
        <end position="45"/>
    </location>
</feature>
<proteinExistence type="predicted"/>
<keyword evidence="3" id="KW-1185">Reference proteome</keyword>
<evidence type="ECO:0000256" key="1">
    <source>
        <dbReference type="SAM" id="MobiDB-lite"/>
    </source>
</evidence>
<dbReference type="AlphaFoldDB" id="A0A6G0YKL9"/>
<feature type="compositionally biased region" description="Basic and acidic residues" evidence="1">
    <location>
        <begin position="25"/>
        <end position="35"/>
    </location>
</feature>
<dbReference type="EMBL" id="VUJU01003498">
    <property type="protein sequence ID" value="KAF0757700.1"/>
    <property type="molecule type" value="Genomic_DNA"/>
</dbReference>
<dbReference type="OrthoDB" id="6621667at2759"/>
<comment type="caution">
    <text evidence="2">The sequence shown here is derived from an EMBL/GenBank/DDBJ whole genome shotgun (WGS) entry which is preliminary data.</text>
</comment>
<feature type="region of interest" description="Disordered" evidence="1">
    <location>
        <begin position="25"/>
        <end position="45"/>
    </location>
</feature>
<gene>
    <name evidence="2" type="ORF">FWK35_00030360</name>
</gene>
<accession>A0A6G0YKL9</accession>
<reference evidence="2 3" key="1">
    <citation type="submission" date="2019-08" db="EMBL/GenBank/DDBJ databases">
        <title>Whole genome of Aphis craccivora.</title>
        <authorList>
            <person name="Voronova N.V."/>
            <person name="Shulinski R.S."/>
            <person name="Bandarenka Y.V."/>
            <person name="Zhorov D.G."/>
            <person name="Warner D."/>
        </authorList>
    </citation>
    <scope>NUCLEOTIDE SEQUENCE [LARGE SCALE GENOMIC DNA]</scope>
    <source>
        <strain evidence="2">180601</strain>
        <tissue evidence="2">Whole Body</tissue>
    </source>
</reference>